<dbReference type="PANTHER" id="PTHR30290">
    <property type="entry name" value="PERIPLASMIC BINDING COMPONENT OF ABC TRANSPORTER"/>
    <property type="match status" value="1"/>
</dbReference>
<dbReference type="Gene3D" id="3.90.76.10">
    <property type="entry name" value="Dipeptide-binding Protein, Domain 1"/>
    <property type="match status" value="1"/>
</dbReference>
<dbReference type="GO" id="GO:0030313">
    <property type="term" value="C:cell envelope"/>
    <property type="evidence" value="ECO:0007669"/>
    <property type="project" value="UniProtKB-SubCell"/>
</dbReference>
<evidence type="ECO:0000256" key="1">
    <source>
        <dbReference type="ARBA" id="ARBA00004196"/>
    </source>
</evidence>
<sequence>MCETCQNPAFDPSSHLPVRRFSSPLRTLGHPGPCQPAHPRGAVASLRATGSALLASLALAACGPVWNDPYPAAERGEHILYTAFTERPKHLDPVQSYSEDEASFLYQIVEPPLQYHYLKRPYVLEPATAEAMPRVRRLDAAGRELPANADPAKVARTVVEVRIRPGILYQPHPAFALDEEGRPRYLGLEEDDLRGVRRLGDFAATGTRELEARDYVYQIKRLAHPRLHSPIFELMAEYLPGLQALQAALAAPGAADGEGAVAAQDGVEGPPGWLDLDRFALPGVEVVDRHTWRITLQGAYPQFLYWLSMPFFSPVPREVDRFFAQPGMAERNLTLDWWPVGTGPYMLVENNPNARMVLARNPNYRGDAYPCEGEGGAEGADAEAGLLADCGKPMPFIDRVVFSREREGIPYWNKFLQGYYDASGVSSDNFDQAVSLTSQGEVTLSDDMRDKGIRLLTSVSPSIFYLGFNMLDPLVGGGASKADKERARKLRQAISIALDMEEFVSIFLNGRGLPGMSPLPPGIFGAREGRAGMNPVVYEWQGSEADGRPVRRGVDAARRLLAEAGWPNGRNAQTGEPLVINLDTTPGGLGDKARSDWLAKKFRDLGVQFVVRPTDFNRFQDKVRQGNAQLFFFGWNADYPDPENLLFLLHGPQGKVKFNGQNAANYENAEYDALFERMKAMSDGPARQQLIDRMVAMLQHDAPWVFAFHPMSYSLQHGWVLNRKTGAMVRNTMKYQRLDIERREAARAEWNEPVTWPLLLVAALLAALVAPAAIHWRRRETATAAPSAAGS</sequence>
<comment type="subcellular location">
    <subcellularLocation>
        <location evidence="1">Cell envelope</location>
    </subcellularLocation>
</comment>
<comment type="caution">
    <text evidence="7">The sequence shown here is derived from an EMBL/GenBank/DDBJ whole genome shotgun (WGS) entry which is preliminary data.</text>
</comment>
<dbReference type="AlphaFoldDB" id="N6YXY0"/>
<dbReference type="Gene3D" id="3.10.105.10">
    <property type="entry name" value="Dipeptide-binding Protein, Domain 3"/>
    <property type="match status" value="1"/>
</dbReference>
<keyword evidence="5" id="KW-0472">Membrane</keyword>
<comment type="similarity">
    <text evidence="2">Belongs to the bacterial solute-binding protein 5 family.</text>
</comment>
<dbReference type="SUPFAM" id="SSF53850">
    <property type="entry name" value="Periplasmic binding protein-like II"/>
    <property type="match status" value="1"/>
</dbReference>
<proteinExistence type="inferred from homology"/>
<accession>N6YXY0</accession>
<feature type="non-terminal residue" evidence="7">
    <location>
        <position position="791"/>
    </location>
</feature>
<keyword evidence="5" id="KW-1133">Transmembrane helix</keyword>
<dbReference type="GO" id="GO:1904680">
    <property type="term" value="F:peptide transmembrane transporter activity"/>
    <property type="evidence" value="ECO:0007669"/>
    <property type="project" value="TreeGrafter"/>
</dbReference>
<dbReference type="InterPro" id="IPR039424">
    <property type="entry name" value="SBP_5"/>
</dbReference>
<evidence type="ECO:0000256" key="5">
    <source>
        <dbReference type="SAM" id="Phobius"/>
    </source>
</evidence>
<keyword evidence="3" id="KW-0813">Transport</keyword>
<gene>
    <name evidence="7" type="ORF">C667_14057</name>
</gene>
<reference evidence="7 8" key="1">
    <citation type="submission" date="2012-09" db="EMBL/GenBank/DDBJ databases">
        <title>Draft Genome Sequences of 6 Strains from Genus Thauera.</title>
        <authorList>
            <person name="Liu B."/>
            <person name="Shapleigh J.P."/>
            <person name="Frostegard A.H."/>
        </authorList>
    </citation>
    <scope>NUCLEOTIDE SEQUENCE [LARGE SCALE GENOMIC DNA]</scope>
    <source>
        <strain evidence="7 8">B4P</strain>
    </source>
</reference>
<keyword evidence="5" id="KW-0812">Transmembrane</keyword>
<feature type="transmembrane region" description="Helical" evidence="5">
    <location>
        <begin position="754"/>
        <end position="774"/>
    </location>
</feature>
<dbReference type="GO" id="GO:0015833">
    <property type="term" value="P:peptide transport"/>
    <property type="evidence" value="ECO:0007669"/>
    <property type="project" value="TreeGrafter"/>
</dbReference>
<dbReference type="PANTHER" id="PTHR30290:SF10">
    <property type="entry name" value="PERIPLASMIC OLIGOPEPTIDE-BINDING PROTEIN-RELATED"/>
    <property type="match status" value="1"/>
</dbReference>
<evidence type="ECO:0000256" key="4">
    <source>
        <dbReference type="ARBA" id="ARBA00022729"/>
    </source>
</evidence>
<dbReference type="EMBL" id="AMXF01000110">
    <property type="protein sequence ID" value="ENO96415.1"/>
    <property type="molecule type" value="Genomic_DNA"/>
</dbReference>
<name>N6YXY0_9RHOO</name>
<organism evidence="7 8">
    <name type="scientific">Thauera phenylacetica B4P</name>
    <dbReference type="NCBI Taxonomy" id="1234382"/>
    <lineage>
        <taxon>Bacteria</taxon>
        <taxon>Pseudomonadati</taxon>
        <taxon>Pseudomonadota</taxon>
        <taxon>Betaproteobacteria</taxon>
        <taxon>Rhodocyclales</taxon>
        <taxon>Zoogloeaceae</taxon>
        <taxon>Thauera</taxon>
    </lineage>
</organism>
<evidence type="ECO:0000313" key="8">
    <source>
        <dbReference type="Proteomes" id="UP000013047"/>
    </source>
</evidence>
<keyword evidence="8" id="KW-1185">Reference proteome</keyword>
<evidence type="ECO:0000259" key="6">
    <source>
        <dbReference type="Pfam" id="PF00496"/>
    </source>
</evidence>
<dbReference type="CDD" id="cd08505">
    <property type="entry name" value="PBP2_NikA_DppA_OppA_like_18"/>
    <property type="match status" value="1"/>
</dbReference>
<protein>
    <submittedName>
        <fullName evidence="7">Family 5 extracellular solute-binding protein</fullName>
    </submittedName>
</protein>
<evidence type="ECO:0000256" key="3">
    <source>
        <dbReference type="ARBA" id="ARBA00022448"/>
    </source>
</evidence>
<evidence type="ECO:0000256" key="2">
    <source>
        <dbReference type="ARBA" id="ARBA00005695"/>
    </source>
</evidence>
<dbReference type="Pfam" id="PF00496">
    <property type="entry name" value="SBP_bac_5"/>
    <property type="match status" value="1"/>
</dbReference>
<dbReference type="Gene3D" id="3.40.190.10">
    <property type="entry name" value="Periplasmic binding protein-like II"/>
    <property type="match status" value="1"/>
</dbReference>
<dbReference type="Proteomes" id="UP000013047">
    <property type="component" value="Unassembled WGS sequence"/>
</dbReference>
<feature type="domain" description="Solute-binding protein family 5" evidence="6">
    <location>
        <begin position="209"/>
        <end position="653"/>
    </location>
</feature>
<evidence type="ECO:0000313" key="7">
    <source>
        <dbReference type="EMBL" id="ENO96415.1"/>
    </source>
</evidence>
<dbReference type="InterPro" id="IPR000914">
    <property type="entry name" value="SBP_5_dom"/>
</dbReference>
<keyword evidence="4" id="KW-0732">Signal</keyword>